<dbReference type="Proteomes" id="UP001162483">
    <property type="component" value="Unassembled WGS sequence"/>
</dbReference>
<accession>A0ABN9EUA1</accession>
<reference evidence="1" key="1">
    <citation type="submission" date="2023-05" db="EMBL/GenBank/DDBJ databases">
        <authorList>
            <person name="Stuckert A."/>
        </authorList>
    </citation>
    <scope>NUCLEOTIDE SEQUENCE</scope>
</reference>
<sequence>KEIHVNGYVDETGKAHCVSPLLYETGRILFEMSVDGGKTYPHSGTWLSVHPGKVSESEKCTLENETKWQYYGTPNYDGTLTVKWDPNTFKENSVNIEVWGYGESGKPYTDSWTAA</sequence>
<evidence type="ECO:0000313" key="1">
    <source>
        <dbReference type="EMBL" id="CAI9588400.1"/>
    </source>
</evidence>
<gene>
    <name evidence="1" type="ORF">SPARVUS_LOCUS10745034</name>
</gene>
<dbReference type="EMBL" id="CATNWA010015950">
    <property type="protein sequence ID" value="CAI9588400.1"/>
    <property type="molecule type" value="Genomic_DNA"/>
</dbReference>
<proteinExistence type="predicted"/>
<feature type="non-terminal residue" evidence="1">
    <location>
        <position position="115"/>
    </location>
</feature>
<organism evidence="1 2">
    <name type="scientific">Staurois parvus</name>
    <dbReference type="NCBI Taxonomy" id="386267"/>
    <lineage>
        <taxon>Eukaryota</taxon>
        <taxon>Metazoa</taxon>
        <taxon>Chordata</taxon>
        <taxon>Craniata</taxon>
        <taxon>Vertebrata</taxon>
        <taxon>Euteleostomi</taxon>
        <taxon>Amphibia</taxon>
        <taxon>Batrachia</taxon>
        <taxon>Anura</taxon>
        <taxon>Neobatrachia</taxon>
        <taxon>Ranoidea</taxon>
        <taxon>Ranidae</taxon>
        <taxon>Staurois</taxon>
    </lineage>
</organism>
<evidence type="ECO:0000313" key="2">
    <source>
        <dbReference type="Proteomes" id="UP001162483"/>
    </source>
</evidence>
<feature type="non-terminal residue" evidence="1">
    <location>
        <position position="1"/>
    </location>
</feature>
<protein>
    <submittedName>
        <fullName evidence="1">Uncharacterized protein</fullName>
    </submittedName>
</protein>
<keyword evidence="2" id="KW-1185">Reference proteome</keyword>
<comment type="caution">
    <text evidence="1">The sequence shown here is derived from an EMBL/GenBank/DDBJ whole genome shotgun (WGS) entry which is preliminary data.</text>
</comment>
<name>A0ABN9EUA1_9NEOB</name>